<dbReference type="OrthoDB" id="3531194at2"/>
<dbReference type="KEGG" id="ail:FLP10_01440"/>
<dbReference type="PANTHER" id="PTHR35525:SF3">
    <property type="entry name" value="BLL6575 PROTEIN"/>
    <property type="match status" value="1"/>
</dbReference>
<dbReference type="InterPro" id="IPR021005">
    <property type="entry name" value="Znf_CGNR"/>
</dbReference>
<dbReference type="Proteomes" id="UP000324678">
    <property type="component" value="Chromosome"/>
</dbReference>
<feature type="domain" description="Zinc finger CGNR" evidence="1">
    <location>
        <begin position="164"/>
        <end position="205"/>
    </location>
</feature>
<dbReference type="EMBL" id="CP043505">
    <property type="protein sequence ID" value="QEO13225.1"/>
    <property type="molecule type" value="Genomic_DNA"/>
</dbReference>
<evidence type="ECO:0000313" key="2">
    <source>
        <dbReference type="EMBL" id="QEO13225.1"/>
    </source>
</evidence>
<dbReference type="Pfam" id="PF11706">
    <property type="entry name" value="zf-CGNR"/>
    <property type="match status" value="1"/>
</dbReference>
<evidence type="ECO:0000313" key="3">
    <source>
        <dbReference type="Proteomes" id="UP000324678"/>
    </source>
</evidence>
<dbReference type="SUPFAM" id="SSF160904">
    <property type="entry name" value="Jann2411-like"/>
    <property type="match status" value="1"/>
</dbReference>
<accession>A0A5C1YCY2</accession>
<sequence length="213" mass="22440">MLFMRDGGVSQKGAEPMAQDVSRTVEAFPIDLVVDLVNEWGTVPRAVAGESDEAYPTLAEFIAAHPALRAVGSPHAEGDLVAAADRLHPVFAAADAASTAALLNELVDDAALALRLEAGGETSELALVHAAWRQAGDASGSTRVLGSAVVALVDWLRDEPDADRLGICEGDACADVYVDASPAGRRRFCSLTCQNRVRTRAYRAQQRAAATRS</sequence>
<protein>
    <submittedName>
        <fullName evidence="2">CGNR zinc finger domain-containing protein</fullName>
    </submittedName>
</protein>
<dbReference type="PANTHER" id="PTHR35525">
    <property type="entry name" value="BLL6575 PROTEIN"/>
    <property type="match status" value="1"/>
</dbReference>
<evidence type="ECO:0000259" key="1">
    <source>
        <dbReference type="Pfam" id="PF11706"/>
    </source>
</evidence>
<proteinExistence type="predicted"/>
<reference evidence="2 3" key="1">
    <citation type="submission" date="2019-09" db="EMBL/GenBank/DDBJ databases">
        <title>Genome sequencing of strain KACC 19306.</title>
        <authorList>
            <person name="Heo J."/>
            <person name="Kim S.-J."/>
            <person name="Kim J.-S."/>
            <person name="Hong S.-B."/>
            <person name="Kwon S.-W."/>
        </authorList>
    </citation>
    <scope>NUCLEOTIDE SEQUENCE [LARGE SCALE GENOMIC DNA]</scope>
    <source>
        <strain evidence="2 3">KACC 19306</strain>
    </source>
</reference>
<dbReference type="InterPro" id="IPR023286">
    <property type="entry name" value="ABATE_dom_sf"/>
</dbReference>
<name>A0A5C1YCY2_9MICO</name>
<dbReference type="Gene3D" id="1.10.3300.10">
    <property type="entry name" value="Jann2411-like domain"/>
    <property type="match status" value="1"/>
</dbReference>
<dbReference type="InterPro" id="IPR010852">
    <property type="entry name" value="ABATE"/>
</dbReference>
<organism evidence="2 3">
    <name type="scientific">Agromyces intestinalis</name>
    <dbReference type="NCBI Taxonomy" id="2592652"/>
    <lineage>
        <taxon>Bacteria</taxon>
        <taxon>Bacillati</taxon>
        <taxon>Actinomycetota</taxon>
        <taxon>Actinomycetes</taxon>
        <taxon>Micrococcales</taxon>
        <taxon>Microbacteriaceae</taxon>
        <taxon>Agromyces</taxon>
    </lineage>
</organism>
<keyword evidence="3" id="KW-1185">Reference proteome</keyword>
<dbReference type="AlphaFoldDB" id="A0A5C1YCY2"/>
<gene>
    <name evidence="2" type="ORF">FLP10_01440</name>
</gene>